<dbReference type="OrthoDB" id="25966at10239"/>
<evidence type="ECO:0000259" key="4">
    <source>
        <dbReference type="Pfam" id="PF03906"/>
    </source>
</evidence>
<feature type="domain" description="Bacteriophage T7 tail fibre protein-like N-terminal" evidence="4">
    <location>
        <begin position="6"/>
        <end position="118"/>
    </location>
</feature>
<name>A0A1L5C092_9CAUD</name>
<evidence type="ECO:0000313" key="5">
    <source>
        <dbReference type="EMBL" id="APL99501.1"/>
    </source>
</evidence>
<evidence type="ECO:0000256" key="3">
    <source>
        <dbReference type="ARBA" id="ARBA00022844"/>
    </source>
</evidence>
<keyword evidence="3" id="KW-0946">Virion</keyword>
<organism evidence="5 6">
    <name type="scientific">Aquamicrobium phage P14</name>
    <dbReference type="NCBI Taxonomy" id="1927013"/>
    <lineage>
        <taxon>Viruses</taxon>
        <taxon>Duplodnaviria</taxon>
        <taxon>Heunggongvirae</taxon>
        <taxon>Uroviricota</taxon>
        <taxon>Caudoviricetes</taxon>
        <taxon>Autographivirales</taxon>
        <taxon>Autonotataviridae</taxon>
        <taxon>Aqualcavirus</taxon>
        <taxon>Aqualcavirus P14</taxon>
    </lineage>
</organism>
<keyword evidence="2" id="KW-1227">Viral tail protein</keyword>
<dbReference type="Proteomes" id="UP000225023">
    <property type="component" value="Segment"/>
</dbReference>
<sequence>MPDSHVFYSINNFDTDGVRTAFDITFAGGYISRDFVKAEYTNSDGVTTPITLGPANWVGPNQILITPALADGGVLTLYRDTPKDAPLVDFTSGSIMNEPNLDMMAEQSMHSVAEMVDRVVVAEGVVLEAVQTVQNALDTSQDALGVANSALATANTALGVANSADSRSTFALTTANNAVSTANNALDVAHGAASDASATLDIAEEARDLASAAVSTANSASSAASSATSTANTALSTAMGIDAKATEALDTANGISGTATTALTLAAQADSASAEALTLASGVDAKATAALDNSSQAIADAATALTVASGVDDKAQTALDQSDTALSQANDAISQVGDVVDAVENLGTAANGTLITSNTDNTPGRVPTVGWLGHGTGYTVDNSTPFGYLPIGFFGHVSGLHPEAVGGDGALLVLGASERKAFVYQPYAANAAYIKSSDSGSEFRRPYYTNEFVTSPPTGSTPVLRDGNGDIFARLFRSTYTTTNPTITHIYTSQGEVGTDYIRPSTPAQVKAALAIVWGDVGGKPSTFTPSSHTHPWAQITGAPTTATRWPTWGEVSGKPAIPPTNQSLAQSAIGQYAFVLKTSAGVTSYGSTVAGSQLRITTTRTDDIYGTPLPGTWRVLGNYLGETNPDTSRRTLVIRIS</sequence>
<proteinExistence type="predicted"/>
<keyword evidence="6" id="KW-1185">Reference proteome</keyword>
<evidence type="ECO:0000313" key="6">
    <source>
        <dbReference type="Proteomes" id="UP000225023"/>
    </source>
</evidence>
<dbReference type="Pfam" id="PF03906">
    <property type="entry name" value="Phage_T7_tail"/>
    <property type="match status" value="1"/>
</dbReference>
<dbReference type="EMBL" id="KX660669">
    <property type="protein sequence ID" value="APL99501.1"/>
    <property type="molecule type" value="Genomic_DNA"/>
</dbReference>
<reference evidence="6" key="1">
    <citation type="journal article" date="2017" name="Genes (Basel)">
        <title>Genome Analysis of a Novel Broad Host Range Proteobacteria Phage Isolated from a Bioreactor Treating Industrial Wastewater.</title>
        <authorList>
            <person name="de Leeuw M."/>
            <person name="Baron M."/>
            <person name="Brenner A."/>
            <person name="Kushmaro A."/>
        </authorList>
    </citation>
    <scope>NUCLEOTIDE SEQUENCE [LARGE SCALE GENOMIC DNA]</scope>
</reference>
<dbReference type="GO" id="GO:0098015">
    <property type="term" value="C:virus tail"/>
    <property type="evidence" value="ECO:0007669"/>
    <property type="project" value="UniProtKB-KW"/>
</dbReference>
<comment type="subcellular location">
    <subcellularLocation>
        <location evidence="1">Virion</location>
    </subcellularLocation>
</comment>
<gene>
    <name evidence="5" type="ORF">BB738_0430</name>
</gene>
<dbReference type="InterPro" id="IPR005604">
    <property type="entry name" value="Phage_T7_tail_fibre-like_N"/>
</dbReference>
<accession>A0A1L5C092</accession>
<protein>
    <submittedName>
        <fullName evidence="5">Putative tail fiber protein</fullName>
    </submittedName>
</protein>
<evidence type="ECO:0000256" key="2">
    <source>
        <dbReference type="ARBA" id="ARBA00022732"/>
    </source>
</evidence>
<evidence type="ECO:0000256" key="1">
    <source>
        <dbReference type="ARBA" id="ARBA00004328"/>
    </source>
</evidence>